<protein>
    <submittedName>
        <fullName evidence="10">NADH dehydrogenase subunit 9</fullName>
    </submittedName>
</protein>
<evidence type="ECO:0000256" key="2">
    <source>
        <dbReference type="ARBA" id="ARBA00007569"/>
    </source>
</evidence>
<name>A0A455L7I1_9STRA</name>
<dbReference type="InterPro" id="IPR001268">
    <property type="entry name" value="NADH_UbQ_OxRdtase_30kDa_su"/>
</dbReference>
<evidence type="ECO:0000313" key="10">
    <source>
        <dbReference type="EMBL" id="AXU39035.1"/>
    </source>
</evidence>
<evidence type="ECO:0000256" key="3">
    <source>
        <dbReference type="ARBA" id="ARBA00022448"/>
    </source>
</evidence>
<dbReference type="SUPFAM" id="SSF143243">
    <property type="entry name" value="Nqo5-like"/>
    <property type="match status" value="1"/>
</dbReference>
<dbReference type="InterPro" id="IPR020396">
    <property type="entry name" value="NADH_UbQ_OxRdtase_CS"/>
</dbReference>
<dbReference type="Pfam" id="PF00329">
    <property type="entry name" value="Complex1_30kDa"/>
    <property type="match status" value="1"/>
</dbReference>
<comment type="catalytic activity">
    <reaction evidence="7">
        <text>a ubiquinone + NADH + 5 H(+)(in) = a ubiquinol + NAD(+) + 4 H(+)(out)</text>
        <dbReference type="Rhea" id="RHEA:29091"/>
        <dbReference type="Rhea" id="RHEA-COMP:9565"/>
        <dbReference type="Rhea" id="RHEA-COMP:9566"/>
        <dbReference type="ChEBI" id="CHEBI:15378"/>
        <dbReference type="ChEBI" id="CHEBI:16389"/>
        <dbReference type="ChEBI" id="CHEBI:17976"/>
        <dbReference type="ChEBI" id="CHEBI:57540"/>
        <dbReference type="ChEBI" id="CHEBI:57945"/>
        <dbReference type="EC" id="7.1.1.2"/>
    </reaction>
</comment>
<keyword evidence="6" id="KW-0830">Ubiquinone</keyword>
<reference evidence="10" key="1">
    <citation type="submission" date="2017-12" db="EMBL/GenBank/DDBJ databases">
        <title>Characterization of Phytophthora isolates associated with restored ecosystems in Santa Clara County, California.</title>
        <authorList>
            <person name="Bourret T.B."/>
            <person name="Mehl H.K."/>
            <person name="Swiecki T.J."/>
            <person name="Bernhardt E.A."/>
            <person name="Hillman J.M."/>
            <person name="Rizzo D.M."/>
        </authorList>
    </citation>
    <scope>NUCLEOTIDE SEQUENCE</scope>
    <source>
        <strain evidence="10">SCVWD235</strain>
    </source>
</reference>
<dbReference type="InterPro" id="IPR010218">
    <property type="entry name" value="NADH_DH_suC"/>
</dbReference>
<dbReference type="NCBIfam" id="NF004733">
    <property type="entry name" value="PRK06074.1-5"/>
    <property type="match status" value="1"/>
</dbReference>
<dbReference type="GO" id="GO:0008137">
    <property type="term" value="F:NADH dehydrogenase (ubiquinone) activity"/>
    <property type="evidence" value="ECO:0007669"/>
    <property type="project" value="UniProtKB-EC"/>
</dbReference>
<dbReference type="Gene3D" id="3.30.460.80">
    <property type="entry name" value="NADH:ubiquinone oxidoreductase, 30kDa subunit"/>
    <property type="match status" value="1"/>
</dbReference>
<evidence type="ECO:0000256" key="8">
    <source>
        <dbReference type="RuleBase" id="RU003456"/>
    </source>
</evidence>
<dbReference type="PANTHER" id="PTHR10884">
    <property type="entry name" value="NADH DEHYDROGENASE UBIQUINONE IRON-SULFUR PROTEIN 3"/>
    <property type="match status" value="1"/>
</dbReference>
<dbReference type="InterPro" id="IPR037232">
    <property type="entry name" value="NADH_quin_OxRdtase_su_C/D-like"/>
</dbReference>
<dbReference type="PROSITE" id="PS00542">
    <property type="entry name" value="COMPLEX1_30K"/>
    <property type="match status" value="1"/>
</dbReference>
<dbReference type="NCBIfam" id="TIGR01961">
    <property type="entry name" value="NuoC_fam"/>
    <property type="match status" value="1"/>
</dbReference>
<organism evidence="10">
    <name type="scientific">Phytophthora sp. 'cadmea'</name>
    <dbReference type="NCBI Taxonomy" id="2060693"/>
    <lineage>
        <taxon>Eukaryota</taxon>
        <taxon>Sar</taxon>
        <taxon>Stramenopiles</taxon>
        <taxon>Oomycota</taxon>
        <taxon>Peronosporomycetes</taxon>
        <taxon>Peronosporales</taxon>
        <taxon>Peronosporaceae</taxon>
        <taxon>Phytophthora</taxon>
    </lineage>
</organism>
<evidence type="ECO:0000256" key="6">
    <source>
        <dbReference type="ARBA" id="ARBA00023075"/>
    </source>
</evidence>
<dbReference type="GO" id="GO:0005739">
    <property type="term" value="C:mitochondrion"/>
    <property type="evidence" value="ECO:0007669"/>
    <property type="project" value="UniProtKB-SubCell"/>
</dbReference>
<feature type="domain" description="NADH:ubiquinone oxidoreductase 30kDa subunit" evidence="9">
    <location>
        <begin position="30"/>
        <end position="149"/>
    </location>
</feature>
<evidence type="ECO:0000256" key="5">
    <source>
        <dbReference type="ARBA" id="ARBA00023027"/>
    </source>
</evidence>
<sequence length="188" mass="22785">MKLLQKFSQYLLQILPIINYTLYKNELCINILPNKLIPIIFFLKNHTNCQFKILSEICVVDYINKKKRFEIIYNLLSIRFNSRLKIKITINELQSIDSIITIYKAANWCEREVWDMFGIFFFNHPDLRRILTDYGFEGHPLRKDFPLSGFLEVFYNELKKRVVYEPINLSQQYRLFEFNNPWNKKINI</sequence>
<comment type="subcellular location">
    <subcellularLocation>
        <location evidence="1">Mitochondrion</location>
    </subcellularLocation>
</comment>
<dbReference type="PANTHER" id="PTHR10884:SF14">
    <property type="entry name" value="NADH DEHYDROGENASE [UBIQUINONE] IRON-SULFUR PROTEIN 3, MITOCHONDRIAL"/>
    <property type="match status" value="1"/>
</dbReference>
<accession>A0A455L7I1</accession>
<gene>
    <name evidence="10" type="primary">nad9</name>
</gene>
<dbReference type="GO" id="GO:0016651">
    <property type="term" value="F:oxidoreductase activity, acting on NAD(P)H"/>
    <property type="evidence" value="ECO:0007669"/>
    <property type="project" value="InterPro"/>
</dbReference>
<evidence type="ECO:0000256" key="7">
    <source>
        <dbReference type="ARBA" id="ARBA00049551"/>
    </source>
</evidence>
<keyword evidence="10" id="KW-0496">Mitochondrion</keyword>
<proteinExistence type="inferred from homology"/>
<evidence type="ECO:0000259" key="9">
    <source>
        <dbReference type="Pfam" id="PF00329"/>
    </source>
</evidence>
<evidence type="ECO:0000256" key="4">
    <source>
        <dbReference type="ARBA" id="ARBA00022967"/>
    </source>
</evidence>
<geneLocation type="mitochondrion" evidence="10"/>
<dbReference type="HAMAP" id="MF_01357">
    <property type="entry name" value="NDH1_NuoC"/>
    <property type="match status" value="1"/>
</dbReference>
<keyword evidence="3 8" id="KW-0813">Transport</keyword>
<comment type="similarity">
    <text evidence="2 8">Belongs to the complex I 30 kDa subunit family.</text>
</comment>
<dbReference type="EMBL" id="MG702000">
    <property type="protein sequence ID" value="AXU39035.1"/>
    <property type="molecule type" value="Genomic_DNA"/>
</dbReference>
<evidence type="ECO:0000256" key="1">
    <source>
        <dbReference type="ARBA" id="ARBA00004173"/>
    </source>
</evidence>
<keyword evidence="5 8" id="KW-0520">NAD</keyword>
<keyword evidence="4 8" id="KW-1278">Translocase</keyword>
<dbReference type="FunFam" id="3.30.460.80:FF:000002">
    <property type="entry name" value="NADH dehydrogenase iron-sulfur protein 3, mitochondrial"/>
    <property type="match status" value="1"/>
</dbReference>
<dbReference type="AlphaFoldDB" id="A0A455L7I1"/>
<dbReference type="GO" id="GO:0016020">
    <property type="term" value="C:membrane"/>
    <property type="evidence" value="ECO:0007669"/>
    <property type="project" value="UniProtKB-ARBA"/>
</dbReference>